<dbReference type="Pfam" id="PF00795">
    <property type="entry name" value="CN_hydrolase"/>
    <property type="match status" value="1"/>
</dbReference>
<dbReference type="PROSITE" id="PS00920">
    <property type="entry name" value="NITRIL_CHT_1"/>
    <property type="match status" value="1"/>
</dbReference>
<dbReference type="PROSITE" id="PS00921">
    <property type="entry name" value="NITRIL_CHT_2"/>
    <property type="match status" value="1"/>
</dbReference>
<evidence type="ECO:0000313" key="4">
    <source>
        <dbReference type="EMBL" id="RMB79669.1"/>
    </source>
</evidence>
<dbReference type="PANTHER" id="PTHR46044">
    <property type="entry name" value="NITRILASE"/>
    <property type="match status" value="1"/>
</dbReference>
<dbReference type="RefSeq" id="WP_121895558.1">
    <property type="nucleotide sequence ID" value="NZ_PENI01000057.1"/>
</dbReference>
<dbReference type="PANTHER" id="PTHR46044:SF1">
    <property type="entry name" value="CN HYDROLASE DOMAIN-CONTAINING PROTEIN"/>
    <property type="match status" value="1"/>
</dbReference>
<proteinExistence type="inferred from homology"/>
<dbReference type="InterPro" id="IPR000132">
    <property type="entry name" value="Nitrilase/CN_hydratase_CS"/>
</dbReference>
<dbReference type="EMBL" id="PENI01000057">
    <property type="protein sequence ID" value="RMB79669.1"/>
    <property type="molecule type" value="Genomic_DNA"/>
</dbReference>
<feature type="active site" description="Proton acceptor" evidence="2">
    <location>
        <position position="44"/>
    </location>
</feature>
<keyword evidence="4" id="KW-0378">Hydrolase</keyword>
<comment type="similarity">
    <text evidence="1">Belongs to the carbon-nitrogen hydrolase superfamily. Nitrilase family.</text>
</comment>
<evidence type="ECO:0000313" key="5">
    <source>
        <dbReference type="Proteomes" id="UP000270471"/>
    </source>
</evidence>
<dbReference type="AlphaFoldDB" id="A0A3M0I0R0"/>
<dbReference type="Proteomes" id="UP000270471">
    <property type="component" value="Unassembled WGS sequence"/>
</dbReference>
<feature type="domain" description="CN hydrolase" evidence="3">
    <location>
        <begin position="4"/>
        <end position="279"/>
    </location>
</feature>
<dbReference type="CDD" id="cd07564">
    <property type="entry name" value="nitrilases_CHs"/>
    <property type="match status" value="1"/>
</dbReference>
<comment type="caution">
    <text evidence="4">The sequence shown here is derived from an EMBL/GenBank/DDBJ whole genome shotgun (WGS) entry which is preliminary data.</text>
</comment>
<dbReference type="PROSITE" id="PS50263">
    <property type="entry name" value="CN_HYDROLASE"/>
    <property type="match status" value="1"/>
</dbReference>
<dbReference type="OrthoDB" id="9811121at2"/>
<dbReference type="Gene3D" id="3.60.110.10">
    <property type="entry name" value="Carbon-nitrogen hydrolase"/>
    <property type="match status" value="1"/>
</dbReference>
<evidence type="ECO:0000259" key="3">
    <source>
        <dbReference type="PROSITE" id="PS50263"/>
    </source>
</evidence>
<evidence type="ECO:0000256" key="2">
    <source>
        <dbReference type="PROSITE-ProRule" id="PRU10139"/>
    </source>
</evidence>
<dbReference type="InterPro" id="IPR036526">
    <property type="entry name" value="C-N_Hydrolase_sf"/>
</dbReference>
<organism evidence="4 5">
    <name type="scientific">Streptomyces shenzhenensis</name>
    <dbReference type="NCBI Taxonomy" id="943815"/>
    <lineage>
        <taxon>Bacteria</taxon>
        <taxon>Bacillati</taxon>
        <taxon>Actinomycetota</taxon>
        <taxon>Actinomycetes</taxon>
        <taxon>Kitasatosporales</taxon>
        <taxon>Streptomycetaceae</taxon>
        <taxon>Streptomyces</taxon>
    </lineage>
</organism>
<reference evidence="4 5" key="1">
    <citation type="submission" date="2017-11" db="EMBL/GenBank/DDBJ databases">
        <title>Draft genome of actinobacteria isolated from guarana (Paullinia cupana (Mart.) Ducke.</title>
        <authorList>
            <person name="Siqueira K.A."/>
            <person name="Liotti R.G."/>
            <person name="Mendes T.A.O."/>
            <person name="Soares M.A."/>
        </authorList>
    </citation>
    <scope>NUCLEOTIDE SEQUENCE [LARGE SCALE GENOMIC DNA]</scope>
    <source>
        <strain evidence="4 5">193</strain>
    </source>
</reference>
<dbReference type="GO" id="GO:0000257">
    <property type="term" value="F:nitrilase activity"/>
    <property type="evidence" value="ECO:0007669"/>
    <property type="project" value="UniProtKB-ARBA"/>
</dbReference>
<dbReference type="InterPro" id="IPR003010">
    <property type="entry name" value="C-N_Hydrolase"/>
</dbReference>
<accession>A0A3M0I0R0</accession>
<evidence type="ECO:0000256" key="1">
    <source>
        <dbReference type="ARBA" id="ARBA00008129"/>
    </source>
</evidence>
<keyword evidence="5" id="KW-1185">Reference proteome</keyword>
<sequence>MSTAHVAIVQEPPAILDLVEGVRRAARHIDAAAHDGARLIAFPETWLTGYPAWIFGLAGWDDAEARHWYAAFLRQCPSSDSHELDPIREAAARAGATVIIGMNERRAKDSGTIYNSLLTIGPQGETVGVHRKLTPTHTERIVWAPSPDAVGLRAHDTEFGRLGGLICWEHWQPLIRQAMHSQDEQIHVAAWPDMTDAHQAASRTYAFEGRCFVLAAAQLLRAEDVPGQVRDAYRAGVGPGTPETGLWFTGGSAIAGPDGTWITAPLFNTPGIVHAEIDTDQTLAYKHDLDVAGHYARPDIFSLTIDRSPRSSVTWINHNEDDAGATKEDKRTG</sequence>
<dbReference type="SUPFAM" id="SSF56317">
    <property type="entry name" value="Carbon-nitrogen hydrolase"/>
    <property type="match status" value="1"/>
</dbReference>
<gene>
    <name evidence="4" type="ORF">CTZ28_44465</name>
</gene>
<protein>
    <submittedName>
        <fullName evidence="4">Carbon-nitrogen hydrolase</fullName>
    </submittedName>
</protein>
<name>A0A3M0I0R0_9ACTN</name>
<dbReference type="InterPro" id="IPR044149">
    <property type="entry name" value="Nitrilases_CHs"/>
</dbReference>